<evidence type="ECO:0000313" key="1">
    <source>
        <dbReference type="EMBL" id="SJZ98970.1"/>
    </source>
</evidence>
<proteinExistence type="predicted"/>
<reference evidence="1 2" key="1">
    <citation type="submission" date="2017-02" db="EMBL/GenBank/DDBJ databases">
        <authorList>
            <person name="Peterson S.W."/>
        </authorList>
    </citation>
    <scope>NUCLEOTIDE SEQUENCE [LARGE SCALE GENOMIC DNA]</scope>
    <source>
        <strain evidence="1 2">ATCC 17233</strain>
    </source>
</reference>
<evidence type="ECO:0000313" key="2">
    <source>
        <dbReference type="Proteomes" id="UP000189857"/>
    </source>
</evidence>
<dbReference type="OrthoDB" id="1655031at2"/>
<organism evidence="1 2">
    <name type="scientific">Eubacterium ruminantium</name>
    <dbReference type="NCBI Taxonomy" id="42322"/>
    <lineage>
        <taxon>Bacteria</taxon>
        <taxon>Bacillati</taxon>
        <taxon>Bacillota</taxon>
        <taxon>Clostridia</taxon>
        <taxon>Eubacteriales</taxon>
        <taxon>Eubacteriaceae</taxon>
        <taxon>Eubacterium</taxon>
    </lineage>
</organism>
<sequence>MEKRFYAEEVAKAVNGQVKEVTKNGVPKIGIMLPTETKVSPVVYIDEYYENERTIEEAIDMVRGFEGSCPAGYNEEIFDVINDYEKVKDKIRVRLYNKEVGGDIKTTAKKYGFPDLILVPYIEGIVENGSIKVTKELLEKWGITKEKLIRDGIKNLDYEVMGMMEMLFGVKEENPQMWVVTNKEKCYGAASIIAAKKELEKRFPDGYIVLPSSIHEVIIVSKDIGEGSELLNMVKEINATVVSPEDKLSDNVYEMTA</sequence>
<dbReference type="RefSeq" id="WP_078788063.1">
    <property type="nucleotide sequence ID" value="NZ_FMTO01000014.1"/>
</dbReference>
<dbReference type="AlphaFoldDB" id="A0A1T4Q5E3"/>
<dbReference type="InterPro" id="IPR043743">
    <property type="entry name" value="DUF5688"/>
</dbReference>
<name>A0A1T4Q5E3_9FIRM</name>
<dbReference type="Pfam" id="PF18941">
    <property type="entry name" value="DUF5688"/>
    <property type="match status" value="1"/>
</dbReference>
<gene>
    <name evidence="1" type="ORF">SAMN02745110_02271</name>
</gene>
<dbReference type="EMBL" id="FUXA01000016">
    <property type="protein sequence ID" value="SJZ98970.1"/>
    <property type="molecule type" value="Genomic_DNA"/>
</dbReference>
<dbReference type="Proteomes" id="UP000189857">
    <property type="component" value="Unassembled WGS sequence"/>
</dbReference>
<protein>
    <submittedName>
        <fullName evidence="1">Uncharacterized protein</fullName>
    </submittedName>
</protein>
<keyword evidence="2" id="KW-1185">Reference proteome</keyword>
<accession>A0A1T4Q5E3</accession>